<evidence type="ECO:0000313" key="4">
    <source>
        <dbReference type="EMBL" id="MFD1645987.1"/>
    </source>
</evidence>
<feature type="transmembrane region" description="Helical" evidence="2">
    <location>
        <begin position="420"/>
        <end position="448"/>
    </location>
</feature>
<feature type="transmembrane region" description="Helical" evidence="2">
    <location>
        <begin position="102"/>
        <end position="121"/>
    </location>
</feature>
<protein>
    <submittedName>
        <fullName evidence="4">DUF4395 family protein</fullName>
    </submittedName>
</protein>
<dbReference type="Pfam" id="PF14340">
    <property type="entry name" value="DUF4395"/>
    <property type="match status" value="1"/>
</dbReference>
<evidence type="ECO:0000259" key="3">
    <source>
        <dbReference type="Pfam" id="PF14340"/>
    </source>
</evidence>
<keyword evidence="2" id="KW-1133">Transmembrane helix</keyword>
<dbReference type="EMBL" id="JBHUDO010000002">
    <property type="protein sequence ID" value="MFD1645987.1"/>
    <property type="molecule type" value="Genomic_DNA"/>
</dbReference>
<feature type="domain" description="DUF4395" evidence="3">
    <location>
        <begin position="328"/>
        <end position="450"/>
    </location>
</feature>
<feature type="transmembrane region" description="Helical" evidence="2">
    <location>
        <begin position="127"/>
        <end position="146"/>
    </location>
</feature>
<keyword evidence="2" id="KW-0812">Transmembrane</keyword>
<evidence type="ECO:0000313" key="5">
    <source>
        <dbReference type="Proteomes" id="UP001597034"/>
    </source>
</evidence>
<evidence type="ECO:0000256" key="1">
    <source>
        <dbReference type="SAM" id="MobiDB-lite"/>
    </source>
</evidence>
<dbReference type="Proteomes" id="UP001597034">
    <property type="component" value="Unassembled WGS sequence"/>
</dbReference>
<feature type="transmembrane region" description="Helical" evidence="2">
    <location>
        <begin position="69"/>
        <end position="90"/>
    </location>
</feature>
<keyword evidence="5" id="KW-1185">Reference proteome</keyword>
<gene>
    <name evidence="4" type="ORF">ACFSBL_09865</name>
</gene>
<evidence type="ECO:0000256" key="2">
    <source>
        <dbReference type="SAM" id="Phobius"/>
    </source>
</evidence>
<accession>A0ABD6DKX8</accession>
<feature type="transmembrane region" description="Helical" evidence="2">
    <location>
        <begin position="245"/>
        <end position="263"/>
    </location>
</feature>
<feature type="transmembrane region" description="Helical" evidence="2">
    <location>
        <begin position="217"/>
        <end position="239"/>
    </location>
</feature>
<organism evidence="4 5">
    <name type="scientific">Haloarchaeobius litoreus</name>
    <dbReference type="NCBI Taxonomy" id="755306"/>
    <lineage>
        <taxon>Archaea</taxon>
        <taxon>Methanobacteriati</taxon>
        <taxon>Methanobacteriota</taxon>
        <taxon>Stenosarchaea group</taxon>
        <taxon>Halobacteria</taxon>
        <taxon>Halobacteriales</taxon>
        <taxon>Halorubellaceae</taxon>
        <taxon>Haloarchaeobius</taxon>
    </lineage>
</organism>
<dbReference type="InterPro" id="IPR025508">
    <property type="entry name" value="DUF4395"/>
</dbReference>
<feature type="transmembrane region" description="Helical" evidence="2">
    <location>
        <begin position="38"/>
        <end position="57"/>
    </location>
</feature>
<comment type="caution">
    <text evidence="4">The sequence shown here is derived from an EMBL/GenBank/DDBJ whole genome shotgun (WGS) entry which is preliminary data.</text>
</comment>
<feature type="region of interest" description="Disordered" evidence="1">
    <location>
        <begin position="1"/>
        <end position="21"/>
    </location>
</feature>
<reference evidence="4 5" key="1">
    <citation type="journal article" date="2019" name="Int. J. Syst. Evol. Microbiol.">
        <title>The Global Catalogue of Microorganisms (GCM) 10K type strain sequencing project: providing services to taxonomists for standard genome sequencing and annotation.</title>
        <authorList>
            <consortium name="The Broad Institute Genomics Platform"/>
            <consortium name="The Broad Institute Genome Sequencing Center for Infectious Disease"/>
            <person name="Wu L."/>
            <person name="Ma J."/>
        </authorList>
    </citation>
    <scope>NUCLEOTIDE SEQUENCE [LARGE SCALE GENOMIC DNA]</scope>
    <source>
        <strain evidence="4 5">CGMCC 1.10390</strain>
    </source>
</reference>
<dbReference type="AlphaFoldDB" id="A0ABD6DKX8"/>
<dbReference type="RefSeq" id="WP_256398489.1">
    <property type="nucleotide sequence ID" value="NZ_JANHJR010000001.1"/>
</dbReference>
<keyword evidence="2" id="KW-0472">Membrane</keyword>
<proteinExistence type="predicted"/>
<sequence>MEVTNRKEPQPLSTPAGDGRPLRFAKSQKILLSGTQRLLIRLTVWFAALVVGVTPVGAHGADGHGGAPVAFAVVLGLPIIAGLVGGAVIVRCRNEDHRAGRGHPTSIGLLLIVLGITFAGTALSRSLSLGIGGGIVGSLSVLWAAHSRASKRHGHLSHANLSLGAVFLHRLFEGIVLGTLYSVGAAVGLLGAVVIAGHTALETVAVGGLFTPHRLRVVGAVVLLQVGYAVGAMVGIVVAGTVPSSVHTIALALAGGILLVTGINESRRASPIHPTEIPIKGQRARVPDGGQRVERERTAITLPIKRRLEMQGFTCSSDPAFEAVVPWLRLSPALTTTVATLGIILPSPLVLVTLALVTGFCAVTTRHPFDLLYNHGIRTLIGSATLPRNEVPRRFACGMATVWLVMTAIAFWRGTTLVGYVLGLLLIAFGGLVATTHFCFGALVYRVLVRRGAELFLRS</sequence>
<name>A0ABD6DKX8_9EURY</name>
<feature type="transmembrane region" description="Helical" evidence="2">
    <location>
        <begin position="395"/>
        <end position="414"/>
    </location>
</feature>